<keyword evidence="5" id="KW-0449">Lipoprotein</keyword>
<dbReference type="EMBL" id="JACHIG010000009">
    <property type="protein sequence ID" value="MBB5034429.1"/>
    <property type="molecule type" value="Genomic_DNA"/>
</dbReference>
<feature type="compositionally biased region" description="Polar residues" evidence="2">
    <location>
        <begin position="123"/>
        <end position="132"/>
    </location>
</feature>
<dbReference type="CDD" id="cd22268">
    <property type="entry name" value="DPBB_RlpA-like"/>
    <property type="match status" value="1"/>
</dbReference>
<name>A0A7W8DLI3_9BACT</name>
<proteinExistence type="inferred from homology"/>
<sequence length="205" mass="21993">MTPSAFLRFLAITLPALAVSCAKPAYQMRGYASYIADQYAGHYTTSGAIYQPQGWTAAHNTLPFGTVVKVKNNQNGRTVNVTVNDRFPYYPNRVINLSRAAAEYIQLPYRQLGDVTVTAKTIPNAPAQTPSTYTAPPPAGYGSAPATAYKQPAASYRSPPPVRPTYPNSQPKTVKPYYNPSSVPPAGYGTTAPPAGLPPPPPGYR</sequence>
<organism evidence="5 6">
    <name type="scientific">Prosthecobacter vanneervenii</name>
    <dbReference type="NCBI Taxonomy" id="48466"/>
    <lineage>
        <taxon>Bacteria</taxon>
        <taxon>Pseudomonadati</taxon>
        <taxon>Verrucomicrobiota</taxon>
        <taxon>Verrucomicrobiia</taxon>
        <taxon>Verrucomicrobiales</taxon>
        <taxon>Verrucomicrobiaceae</taxon>
        <taxon>Prosthecobacter</taxon>
    </lineage>
</organism>
<dbReference type="InterPro" id="IPR036908">
    <property type="entry name" value="RlpA-like_sf"/>
</dbReference>
<dbReference type="InterPro" id="IPR009009">
    <property type="entry name" value="RlpA-like_DPBB"/>
</dbReference>
<feature type="chain" id="PRO_5031456189" evidence="3">
    <location>
        <begin position="19"/>
        <end position="205"/>
    </location>
</feature>
<evidence type="ECO:0000259" key="4">
    <source>
        <dbReference type="Pfam" id="PF03330"/>
    </source>
</evidence>
<feature type="compositionally biased region" description="Low complexity" evidence="2">
    <location>
        <begin position="184"/>
        <end position="194"/>
    </location>
</feature>
<dbReference type="PANTHER" id="PTHR34183:SF8">
    <property type="entry name" value="ENDOLYTIC PEPTIDOGLYCAN TRANSGLYCOSYLASE RLPA-RELATED"/>
    <property type="match status" value="1"/>
</dbReference>
<dbReference type="PANTHER" id="PTHR34183">
    <property type="entry name" value="ENDOLYTIC PEPTIDOGLYCAN TRANSGLYCOSYLASE RLPA"/>
    <property type="match status" value="1"/>
</dbReference>
<accession>A0A7W8DLI3</accession>
<dbReference type="RefSeq" id="WP_184342229.1">
    <property type="nucleotide sequence ID" value="NZ_JACHIG010000009.1"/>
</dbReference>
<reference evidence="5 6" key="1">
    <citation type="submission" date="2020-08" db="EMBL/GenBank/DDBJ databases">
        <title>Genomic Encyclopedia of Type Strains, Phase IV (KMG-IV): sequencing the most valuable type-strain genomes for metagenomic binning, comparative biology and taxonomic classification.</title>
        <authorList>
            <person name="Goeker M."/>
        </authorList>
    </citation>
    <scope>NUCLEOTIDE SEQUENCE [LARGE SCALE GENOMIC DNA]</scope>
    <source>
        <strain evidence="5 6">DSM 12252</strain>
    </source>
</reference>
<gene>
    <name evidence="5" type="ORF">HNQ65_004023</name>
</gene>
<feature type="compositionally biased region" description="Pro residues" evidence="2">
    <location>
        <begin position="195"/>
        <end position="205"/>
    </location>
</feature>
<dbReference type="SUPFAM" id="SSF50685">
    <property type="entry name" value="Barwin-like endoglucanases"/>
    <property type="match status" value="1"/>
</dbReference>
<keyword evidence="3" id="KW-0732">Signal</keyword>
<dbReference type="Pfam" id="PF03330">
    <property type="entry name" value="DPBB_1"/>
    <property type="match status" value="1"/>
</dbReference>
<protein>
    <submittedName>
        <fullName evidence="5">Rare lipoprotein A</fullName>
    </submittedName>
</protein>
<dbReference type="Proteomes" id="UP000590740">
    <property type="component" value="Unassembled WGS sequence"/>
</dbReference>
<dbReference type="InterPro" id="IPR012997">
    <property type="entry name" value="RplA"/>
</dbReference>
<comment type="similarity">
    <text evidence="1">Belongs to the RlpA family.</text>
</comment>
<dbReference type="NCBIfam" id="TIGR00413">
    <property type="entry name" value="rlpA"/>
    <property type="match status" value="1"/>
</dbReference>
<evidence type="ECO:0000313" key="6">
    <source>
        <dbReference type="Proteomes" id="UP000590740"/>
    </source>
</evidence>
<evidence type="ECO:0000256" key="1">
    <source>
        <dbReference type="RuleBase" id="RU003495"/>
    </source>
</evidence>
<feature type="compositionally biased region" description="Low complexity" evidence="2">
    <location>
        <begin position="140"/>
        <end position="149"/>
    </location>
</feature>
<evidence type="ECO:0000256" key="2">
    <source>
        <dbReference type="SAM" id="MobiDB-lite"/>
    </source>
</evidence>
<evidence type="ECO:0000256" key="3">
    <source>
        <dbReference type="SAM" id="SignalP"/>
    </source>
</evidence>
<comment type="caution">
    <text evidence="5">The sequence shown here is derived from an EMBL/GenBank/DDBJ whole genome shotgun (WGS) entry which is preliminary data.</text>
</comment>
<dbReference type="AlphaFoldDB" id="A0A7W8DLI3"/>
<feature type="domain" description="RlpA-like protein double-psi beta-barrel" evidence="4">
    <location>
        <begin position="38"/>
        <end position="115"/>
    </location>
</feature>
<evidence type="ECO:0000313" key="5">
    <source>
        <dbReference type="EMBL" id="MBB5034429.1"/>
    </source>
</evidence>
<feature type="signal peptide" evidence="3">
    <location>
        <begin position="1"/>
        <end position="18"/>
    </location>
</feature>
<dbReference type="Gene3D" id="2.40.40.10">
    <property type="entry name" value="RlpA-like domain"/>
    <property type="match status" value="1"/>
</dbReference>
<feature type="region of interest" description="Disordered" evidence="2">
    <location>
        <begin position="123"/>
        <end position="205"/>
    </location>
</feature>
<keyword evidence="6" id="KW-1185">Reference proteome</keyword>